<sequence length="112" mass="12780">MQTEAKILWTSDNKETVENMVLLYAHNAKLKAWMQEVTILVWGASQKLIHEDKEIQEKIKQMSKDGVKFIACLKCADNLEITSTLEACDINVYYTGELLSQWIKSGDTILTV</sequence>
<dbReference type="AlphaFoldDB" id="A0AAX2ABI0"/>
<keyword evidence="4" id="KW-1185">Reference proteome</keyword>
<evidence type="ECO:0000313" key="4">
    <source>
        <dbReference type="Proteomes" id="UP000289193"/>
    </source>
</evidence>
<dbReference type="Proteomes" id="UP000289193">
    <property type="component" value="Unassembled WGS sequence"/>
</dbReference>
<evidence type="ECO:0000313" key="1">
    <source>
        <dbReference type="EMBL" id="AXH13303.1"/>
    </source>
</evidence>
<gene>
    <name evidence="1" type="ORF">ABIV_2329</name>
    <name evidence="2" type="ORF">CRV05_06855</name>
</gene>
<proteinExistence type="predicted"/>
<dbReference type="RefSeq" id="WP_114840091.1">
    <property type="nucleotide sequence ID" value="NZ_CP031217.1"/>
</dbReference>
<protein>
    <submittedName>
        <fullName evidence="2">DsrE family protein</fullName>
    </submittedName>
</protein>
<name>A0AAX2ABI0_9BACT</name>
<dbReference type="Pfam" id="PF02635">
    <property type="entry name" value="DsrE"/>
    <property type="match status" value="1"/>
</dbReference>
<dbReference type="Proteomes" id="UP000253850">
    <property type="component" value="Chromosome"/>
</dbReference>
<organism evidence="2 4">
    <name type="scientific">Halarcobacter bivalviorum</name>
    <dbReference type="NCBI Taxonomy" id="663364"/>
    <lineage>
        <taxon>Bacteria</taxon>
        <taxon>Pseudomonadati</taxon>
        <taxon>Campylobacterota</taxon>
        <taxon>Epsilonproteobacteria</taxon>
        <taxon>Campylobacterales</taxon>
        <taxon>Arcobacteraceae</taxon>
        <taxon>Halarcobacter</taxon>
    </lineage>
</organism>
<evidence type="ECO:0000313" key="2">
    <source>
        <dbReference type="EMBL" id="RXK10091.1"/>
    </source>
</evidence>
<dbReference type="KEGG" id="hbv:ABIV_2329"/>
<accession>A0AAX2ABI0</accession>
<evidence type="ECO:0000313" key="3">
    <source>
        <dbReference type="Proteomes" id="UP000253850"/>
    </source>
</evidence>
<dbReference type="Gene3D" id="3.40.1260.10">
    <property type="entry name" value="DsrEFH-like"/>
    <property type="match status" value="1"/>
</dbReference>
<dbReference type="InterPro" id="IPR003787">
    <property type="entry name" value="Sulphur_relay_DsrE/F-like"/>
</dbReference>
<dbReference type="EMBL" id="PDKM01000003">
    <property type="protein sequence ID" value="RXK10091.1"/>
    <property type="molecule type" value="Genomic_DNA"/>
</dbReference>
<dbReference type="InterPro" id="IPR027396">
    <property type="entry name" value="DsrEFH-like"/>
</dbReference>
<reference evidence="1 3" key="2">
    <citation type="submission" date="2018-07" db="EMBL/GenBank/DDBJ databases">
        <title>Complete genome of the Arcobacter bivalviorum type strain LMG 26154.</title>
        <authorList>
            <person name="Miller W.G."/>
            <person name="Yee E."/>
            <person name="Bono J.L."/>
        </authorList>
    </citation>
    <scope>NUCLEOTIDE SEQUENCE [LARGE SCALE GENOMIC DNA]</scope>
    <source>
        <strain evidence="1 3">LMG 26154</strain>
    </source>
</reference>
<dbReference type="SUPFAM" id="SSF75169">
    <property type="entry name" value="DsrEFH-like"/>
    <property type="match status" value="1"/>
</dbReference>
<reference evidence="2 4" key="1">
    <citation type="submission" date="2017-10" db="EMBL/GenBank/DDBJ databases">
        <title>Genomics of the genus Arcobacter.</title>
        <authorList>
            <person name="Perez-Cataluna A."/>
            <person name="Figueras M.J."/>
        </authorList>
    </citation>
    <scope>NUCLEOTIDE SEQUENCE [LARGE SCALE GENOMIC DNA]</scope>
    <source>
        <strain evidence="2 4">CECT 7835</strain>
    </source>
</reference>
<dbReference type="EMBL" id="CP031217">
    <property type="protein sequence ID" value="AXH13303.1"/>
    <property type="molecule type" value="Genomic_DNA"/>
</dbReference>